<dbReference type="OrthoDB" id="10059618at2759"/>
<dbReference type="SUPFAM" id="SSF49562">
    <property type="entry name" value="C2 domain (Calcium/lipid-binding domain, CaLB)"/>
    <property type="match status" value="1"/>
</dbReference>
<evidence type="ECO:0000313" key="7">
    <source>
        <dbReference type="EMBL" id="NXK97492.1"/>
    </source>
</evidence>
<dbReference type="GO" id="GO:0030315">
    <property type="term" value="C:T-tubule"/>
    <property type="evidence" value="ECO:0007669"/>
    <property type="project" value="TreeGrafter"/>
</dbReference>
<keyword evidence="2" id="KW-0812">Transmembrane</keyword>
<dbReference type="PANTHER" id="PTHR12546">
    <property type="entry name" value="FER-1-LIKE"/>
    <property type="match status" value="1"/>
</dbReference>
<dbReference type="Pfam" id="PF00168">
    <property type="entry name" value="C2"/>
    <property type="match status" value="1"/>
</dbReference>
<keyword evidence="4" id="KW-1133">Transmembrane helix</keyword>
<dbReference type="Pfam" id="PF08151">
    <property type="entry name" value="FerI"/>
    <property type="match status" value="1"/>
</dbReference>
<name>A0A7L0NXT7_9PASS</name>
<dbReference type="GO" id="GO:0031410">
    <property type="term" value="C:cytoplasmic vesicle"/>
    <property type="evidence" value="ECO:0007669"/>
    <property type="project" value="TreeGrafter"/>
</dbReference>
<reference evidence="7 8" key="1">
    <citation type="submission" date="2019-09" db="EMBL/GenBank/DDBJ databases">
        <title>Bird 10,000 Genomes (B10K) Project - Family phase.</title>
        <authorList>
            <person name="Zhang G."/>
        </authorList>
    </citation>
    <scope>NUCLEOTIDE SEQUENCE [LARGE SCALE GENOMIC DNA]</scope>
    <source>
        <strain evidence="7">B10K-DU-001-43</strain>
        <tissue evidence="7">Muscle</tissue>
    </source>
</reference>
<feature type="non-terminal residue" evidence="7">
    <location>
        <position position="1"/>
    </location>
</feature>
<accession>A0A7L0NXT7</accession>
<gene>
    <name evidence="7" type="primary">Dysf_1</name>
    <name evidence="7" type="ORF">FORRUF_R02587</name>
</gene>
<evidence type="ECO:0000256" key="4">
    <source>
        <dbReference type="ARBA" id="ARBA00022989"/>
    </source>
</evidence>
<keyword evidence="5" id="KW-0472">Membrane</keyword>
<dbReference type="GO" id="GO:0002281">
    <property type="term" value="P:macrophage activation involved in immune response"/>
    <property type="evidence" value="ECO:0007669"/>
    <property type="project" value="TreeGrafter"/>
</dbReference>
<evidence type="ECO:0000256" key="1">
    <source>
        <dbReference type="ARBA" id="ARBA00004167"/>
    </source>
</evidence>
<keyword evidence="8" id="KW-1185">Reference proteome</keyword>
<feature type="domain" description="C2" evidence="6">
    <location>
        <begin position="1"/>
        <end position="92"/>
    </location>
</feature>
<dbReference type="AlphaFoldDB" id="A0A7L0NXT7"/>
<dbReference type="InterPro" id="IPR035892">
    <property type="entry name" value="C2_domain_sf"/>
</dbReference>
<evidence type="ECO:0000256" key="3">
    <source>
        <dbReference type="ARBA" id="ARBA00022737"/>
    </source>
</evidence>
<dbReference type="GO" id="GO:0033292">
    <property type="term" value="P:T-tubule organization"/>
    <property type="evidence" value="ECO:0007669"/>
    <property type="project" value="TreeGrafter"/>
</dbReference>
<dbReference type="PANTHER" id="PTHR12546:SF44">
    <property type="entry name" value="DYSFERLIN"/>
    <property type="match status" value="1"/>
</dbReference>
<evidence type="ECO:0000256" key="2">
    <source>
        <dbReference type="ARBA" id="ARBA00022692"/>
    </source>
</evidence>
<evidence type="ECO:0000259" key="6">
    <source>
        <dbReference type="PROSITE" id="PS50004"/>
    </source>
</evidence>
<feature type="non-terminal residue" evidence="7">
    <location>
        <position position="123"/>
    </location>
</feature>
<evidence type="ECO:0000313" key="8">
    <source>
        <dbReference type="Proteomes" id="UP000520463"/>
    </source>
</evidence>
<dbReference type="Gene3D" id="2.60.40.150">
    <property type="entry name" value="C2 domain"/>
    <property type="match status" value="1"/>
</dbReference>
<dbReference type="InterPro" id="IPR012968">
    <property type="entry name" value="FerIin_dom"/>
</dbReference>
<dbReference type="PROSITE" id="PS50004">
    <property type="entry name" value="C2"/>
    <property type="match status" value="1"/>
</dbReference>
<dbReference type="InterPro" id="IPR000008">
    <property type="entry name" value="C2_dom"/>
</dbReference>
<dbReference type="EMBL" id="VXAU01005687">
    <property type="protein sequence ID" value="NXK97492.1"/>
    <property type="molecule type" value="Genomic_DNA"/>
</dbReference>
<keyword evidence="3" id="KW-0677">Repeat</keyword>
<evidence type="ECO:0000256" key="5">
    <source>
        <dbReference type="ARBA" id="ARBA00023136"/>
    </source>
</evidence>
<protein>
    <submittedName>
        <fullName evidence="7">DYSF protein</fullName>
    </submittedName>
</protein>
<dbReference type="GO" id="GO:0050765">
    <property type="term" value="P:negative regulation of phagocytosis"/>
    <property type="evidence" value="ECO:0007669"/>
    <property type="project" value="TreeGrafter"/>
</dbReference>
<dbReference type="InterPro" id="IPR037721">
    <property type="entry name" value="Ferlin"/>
</dbReference>
<organism evidence="7 8">
    <name type="scientific">Formicarius rufipectus</name>
    <dbReference type="NCBI Taxonomy" id="1118560"/>
    <lineage>
        <taxon>Eukaryota</taxon>
        <taxon>Metazoa</taxon>
        <taxon>Chordata</taxon>
        <taxon>Craniata</taxon>
        <taxon>Vertebrata</taxon>
        <taxon>Euteleostomi</taxon>
        <taxon>Archelosauria</taxon>
        <taxon>Archosauria</taxon>
        <taxon>Dinosauria</taxon>
        <taxon>Saurischia</taxon>
        <taxon>Theropoda</taxon>
        <taxon>Coelurosauria</taxon>
        <taxon>Aves</taxon>
        <taxon>Neognathae</taxon>
        <taxon>Neoaves</taxon>
        <taxon>Telluraves</taxon>
        <taxon>Australaves</taxon>
        <taxon>Passeriformes</taxon>
        <taxon>Formicariidae</taxon>
        <taxon>Formicarius</taxon>
    </lineage>
</organism>
<dbReference type="GO" id="GO:0001778">
    <property type="term" value="P:plasma membrane repair"/>
    <property type="evidence" value="ECO:0007669"/>
    <property type="project" value="TreeGrafter"/>
</dbReference>
<comment type="caution">
    <text evidence="7">The sequence shown here is derived from an EMBL/GenBank/DDBJ whole genome shotgun (WGS) entry which is preliminary data.</text>
</comment>
<dbReference type="GO" id="GO:0002280">
    <property type="term" value="P:monocyte activation involved in immune response"/>
    <property type="evidence" value="ECO:0007669"/>
    <property type="project" value="TreeGrafter"/>
</dbReference>
<dbReference type="InterPro" id="IPR037720">
    <property type="entry name" value="C2B_Ferlin"/>
</dbReference>
<comment type="subcellular location">
    <subcellularLocation>
        <location evidence="1">Membrane</location>
        <topology evidence="1">Single-pass membrane protein</topology>
    </subcellularLocation>
</comment>
<dbReference type="GO" id="GO:0006906">
    <property type="term" value="P:vesicle fusion"/>
    <property type="evidence" value="ECO:0007669"/>
    <property type="project" value="TreeGrafter"/>
</dbReference>
<proteinExistence type="predicted"/>
<dbReference type="CDD" id="cd04011">
    <property type="entry name" value="C2B_Ferlin"/>
    <property type="match status" value="1"/>
</dbReference>
<sequence>EARQLPGTDVRPVVKVAVAGHSRRTRICRGNSPVFDETFFFNVFESPSELFDTPLFITVVNSRSFRTDSVIGEFRGVSVSLSPEHAFLRKWLLLSDPEDFSAGAKGYLKVSVVVLGPGDEAPV</sequence>
<dbReference type="Proteomes" id="UP000520463">
    <property type="component" value="Unassembled WGS sequence"/>
</dbReference>
<dbReference type="SMART" id="SM01202">
    <property type="entry name" value="FerI"/>
    <property type="match status" value="1"/>
</dbReference>